<dbReference type="Proteomes" id="UP000266693">
    <property type="component" value="Unassembled WGS sequence"/>
</dbReference>
<sequence>MTVSGWKLDRAERNMLLDRFAPIWPDAIADHVTLVTDSQAPQRPPAAEGKIVGEVDDGEGLQAMVVAVDGSTDRPDGSVFHITWSLDRARGREPVESNDVIARLGWRPVDPPQPVTLIPAIW</sequence>
<dbReference type="OrthoDB" id="7510933at2"/>
<gene>
    <name evidence="1" type="ORF">D1610_04215</name>
</gene>
<proteinExistence type="predicted"/>
<dbReference type="EMBL" id="QWLV01000001">
    <property type="protein sequence ID" value="RHW19315.1"/>
    <property type="molecule type" value="Genomic_DNA"/>
</dbReference>
<protein>
    <submittedName>
        <fullName evidence="1">Uncharacterized protein</fullName>
    </submittedName>
</protein>
<accession>A0A396S7E3</accession>
<dbReference type="RefSeq" id="WP_118862821.1">
    <property type="nucleotide sequence ID" value="NZ_QWLV01000001.1"/>
</dbReference>
<comment type="caution">
    <text evidence="1">The sequence shown here is derived from an EMBL/GenBank/DDBJ whole genome shotgun (WGS) entry which is preliminary data.</text>
</comment>
<dbReference type="AlphaFoldDB" id="A0A396S7E3"/>
<reference evidence="1 2" key="1">
    <citation type="submission" date="2018-08" db="EMBL/GenBank/DDBJ databases">
        <title>The multiple taxonomic identification of Sphingomonas gilva.</title>
        <authorList>
            <person name="Zhu D."/>
            <person name="Zheng S."/>
        </authorList>
    </citation>
    <scope>NUCLEOTIDE SEQUENCE [LARGE SCALE GENOMIC DNA]</scope>
    <source>
        <strain evidence="1 2">ZDH117</strain>
    </source>
</reference>
<keyword evidence="2" id="KW-1185">Reference proteome</keyword>
<name>A0A396S7E3_9SPHN</name>
<evidence type="ECO:0000313" key="2">
    <source>
        <dbReference type="Proteomes" id="UP000266693"/>
    </source>
</evidence>
<organism evidence="1 2">
    <name type="scientific">Sphingomonas gilva</name>
    <dbReference type="NCBI Taxonomy" id="2305907"/>
    <lineage>
        <taxon>Bacteria</taxon>
        <taxon>Pseudomonadati</taxon>
        <taxon>Pseudomonadota</taxon>
        <taxon>Alphaproteobacteria</taxon>
        <taxon>Sphingomonadales</taxon>
        <taxon>Sphingomonadaceae</taxon>
        <taxon>Sphingomonas</taxon>
    </lineage>
</organism>
<evidence type="ECO:0000313" key="1">
    <source>
        <dbReference type="EMBL" id="RHW19315.1"/>
    </source>
</evidence>